<dbReference type="EMBL" id="VSRR010009388">
    <property type="protein sequence ID" value="MPC50260.1"/>
    <property type="molecule type" value="Genomic_DNA"/>
</dbReference>
<evidence type="ECO:0000313" key="2">
    <source>
        <dbReference type="EMBL" id="MPC50260.1"/>
    </source>
</evidence>
<organism evidence="2 3">
    <name type="scientific">Portunus trituberculatus</name>
    <name type="common">Swimming crab</name>
    <name type="synonym">Neptunus trituberculatus</name>
    <dbReference type="NCBI Taxonomy" id="210409"/>
    <lineage>
        <taxon>Eukaryota</taxon>
        <taxon>Metazoa</taxon>
        <taxon>Ecdysozoa</taxon>
        <taxon>Arthropoda</taxon>
        <taxon>Crustacea</taxon>
        <taxon>Multicrustacea</taxon>
        <taxon>Malacostraca</taxon>
        <taxon>Eumalacostraca</taxon>
        <taxon>Eucarida</taxon>
        <taxon>Decapoda</taxon>
        <taxon>Pleocyemata</taxon>
        <taxon>Brachyura</taxon>
        <taxon>Eubrachyura</taxon>
        <taxon>Portunoidea</taxon>
        <taxon>Portunidae</taxon>
        <taxon>Portuninae</taxon>
        <taxon>Portunus</taxon>
    </lineage>
</organism>
<dbReference type="Proteomes" id="UP000324222">
    <property type="component" value="Unassembled WGS sequence"/>
</dbReference>
<gene>
    <name evidence="2" type="ORF">E2C01_044085</name>
</gene>
<evidence type="ECO:0000256" key="1">
    <source>
        <dbReference type="SAM" id="MobiDB-lite"/>
    </source>
</evidence>
<reference evidence="2 3" key="1">
    <citation type="submission" date="2019-05" db="EMBL/GenBank/DDBJ databases">
        <title>Another draft genome of Portunus trituberculatus and its Hox gene families provides insights of decapod evolution.</title>
        <authorList>
            <person name="Jeong J.-H."/>
            <person name="Song I."/>
            <person name="Kim S."/>
            <person name="Choi T."/>
            <person name="Kim D."/>
            <person name="Ryu S."/>
            <person name="Kim W."/>
        </authorList>
    </citation>
    <scope>NUCLEOTIDE SEQUENCE [LARGE SCALE GENOMIC DNA]</scope>
    <source>
        <tissue evidence="2">Muscle</tissue>
    </source>
</reference>
<feature type="region of interest" description="Disordered" evidence="1">
    <location>
        <begin position="74"/>
        <end position="98"/>
    </location>
</feature>
<comment type="caution">
    <text evidence="2">The sequence shown here is derived from an EMBL/GenBank/DDBJ whole genome shotgun (WGS) entry which is preliminary data.</text>
</comment>
<evidence type="ECO:0000313" key="3">
    <source>
        <dbReference type="Proteomes" id="UP000324222"/>
    </source>
</evidence>
<feature type="region of interest" description="Disordered" evidence="1">
    <location>
        <begin position="36"/>
        <end position="55"/>
    </location>
</feature>
<keyword evidence="3" id="KW-1185">Reference proteome</keyword>
<name>A0A5B7FR49_PORTR</name>
<dbReference type="AlphaFoldDB" id="A0A5B7FR49"/>
<accession>A0A5B7FR49</accession>
<sequence>MRDHSTGEGGVWAGGVKRLATLSGRGEAERRAVVPRATLGATTNSGNKQNKENKHVRLSRQIENKQRRIVPAIGRPQSLRCKPKPYGRLPQPFVVSKP</sequence>
<proteinExistence type="predicted"/>
<protein>
    <submittedName>
        <fullName evidence="2">Uncharacterized protein</fullName>
    </submittedName>
</protein>